<dbReference type="Proteomes" id="UP001271007">
    <property type="component" value="Unassembled WGS sequence"/>
</dbReference>
<dbReference type="InterPro" id="IPR012776">
    <property type="entry name" value="Trimethyllysine_dOase"/>
</dbReference>
<gene>
    <name evidence="11" type="ORF">LTR09_008554</name>
</gene>
<keyword evidence="5" id="KW-0479">Metal-binding</keyword>
<evidence type="ECO:0000256" key="1">
    <source>
        <dbReference type="ARBA" id="ARBA00001954"/>
    </source>
</evidence>
<dbReference type="InterPro" id="IPR042098">
    <property type="entry name" value="TauD-like_sf"/>
</dbReference>
<dbReference type="GO" id="GO:0005739">
    <property type="term" value="C:mitochondrion"/>
    <property type="evidence" value="ECO:0007669"/>
    <property type="project" value="TreeGrafter"/>
</dbReference>
<keyword evidence="9" id="KW-0408">Iron</keyword>
<reference evidence="11" key="1">
    <citation type="submission" date="2023-04" db="EMBL/GenBank/DDBJ databases">
        <title>Black Yeasts Isolated from many extreme environments.</title>
        <authorList>
            <person name="Coleine C."/>
            <person name="Stajich J.E."/>
            <person name="Selbmann L."/>
        </authorList>
    </citation>
    <scope>NUCLEOTIDE SEQUENCE</scope>
    <source>
        <strain evidence="11">CCFEE 5312</strain>
    </source>
</reference>
<evidence type="ECO:0000256" key="9">
    <source>
        <dbReference type="ARBA" id="ARBA00023004"/>
    </source>
</evidence>
<comment type="similarity">
    <text evidence="4">Belongs to the gamma-BBH/TMLD family.</text>
</comment>
<keyword evidence="6" id="KW-0124">Carnitine biosynthesis</keyword>
<dbReference type="GO" id="GO:0050353">
    <property type="term" value="F:trimethyllysine dioxygenase activity"/>
    <property type="evidence" value="ECO:0007669"/>
    <property type="project" value="InterPro"/>
</dbReference>
<comment type="pathway">
    <text evidence="3">Amine and polyamine biosynthesis; carnitine biosynthesis.</text>
</comment>
<dbReference type="GO" id="GO:0045329">
    <property type="term" value="P:carnitine biosynthetic process"/>
    <property type="evidence" value="ECO:0007669"/>
    <property type="project" value="UniProtKB-KW"/>
</dbReference>
<keyword evidence="12" id="KW-1185">Reference proteome</keyword>
<sequence>MQCSIIVVDGHKTSIGKDLILSRQNWATSLSRGAVTTIETWDAKIADKPPIVQHADVEAGGVGTLLREIRKYGFCFLDGIEPTPDATERLLQSIGPIRNTHYGGFYDFTSDLSSKDTAYTSESLEPHTDNTYFTESAGLQALHLLSHTDGSGGESSLVDGFGAAARLFGQDIDAYRRLSFVPVYAHASGNDGISIQPANPHPVLSHSNDVQHLIQVRWNNADRAGLNCHYSDLDAWYDGAAKFDALISDPENQYWFQLKPGKLLIFDNWRVLHGRAAFTGKRRMAGGYIPRDDFISKFKATNMTPEEIMASTVTG</sequence>
<accession>A0AAJ0DHB4</accession>
<evidence type="ECO:0000256" key="8">
    <source>
        <dbReference type="ARBA" id="ARBA00023002"/>
    </source>
</evidence>
<evidence type="ECO:0000256" key="6">
    <source>
        <dbReference type="ARBA" id="ARBA00022873"/>
    </source>
</evidence>
<evidence type="ECO:0000259" key="10">
    <source>
        <dbReference type="Pfam" id="PF02668"/>
    </source>
</evidence>
<dbReference type="GO" id="GO:0005506">
    <property type="term" value="F:iron ion binding"/>
    <property type="evidence" value="ECO:0007669"/>
    <property type="project" value="InterPro"/>
</dbReference>
<dbReference type="Gene3D" id="3.60.130.10">
    <property type="entry name" value="Clavaminate synthase-like"/>
    <property type="match status" value="1"/>
</dbReference>
<keyword evidence="8" id="KW-0560">Oxidoreductase</keyword>
<dbReference type="Pfam" id="PF02668">
    <property type="entry name" value="TauD"/>
    <property type="match status" value="1"/>
</dbReference>
<dbReference type="CDD" id="cd00250">
    <property type="entry name" value="CAS_like"/>
    <property type="match status" value="1"/>
</dbReference>
<dbReference type="InterPro" id="IPR003819">
    <property type="entry name" value="TauD/TfdA-like"/>
</dbReference>
<evidence type="ECO:0000256" key="2">
    <source>
        <dbReference type="ARBA" id="ARBA00001961"/>
    </source>
</evidence>
<dbReference type="SUPFAM" id="SSF51197">
    <property type="entry name" value="Clavaminate synthase-like"/>
    <property type="match status" value="1"/>
</dbReference>
<evidence type="ECO:0000313" key="12">
    <source>
        <dbReference type="Proteomes" id="UP001271007"/>
    </source>
</evidence>
<comment type="cofactor">
    <cofactor evidence="2">
        <name>L-ascorbate</name>
        <dbReference type="ChEBI" id="CHEBI:38290"/>
    </cofactor>
</comment>
<dbReference type="InterPro" id="IPR050411">
    <property type="entry name" value="AlphaKG_dependent_hydroxylases"/>
</dbReference>
<evidence type="ECO:0000313" key="11">
    <source>
        <dbReference type="EMBL" id="KAK3050165.1"/>
    </source>
</evidence>
<keyword evidence="7" id="KW-0223">Dioxygenase</keyword>
<evidence type="ECO:0000256" key="5">
    <source>
        <dbReference type="ARBA" id="ARBA00022723"/>
    </source>
</evidence>
<evidence type="ECO:0000256" key="4">
    <source>
        <dbReference type="ARBA" id="ARBA00008654"/>
    </source>
</evidence>
<dbReference type="PANTHER" id="PTHR10696">
    <property type="entry name" value="GAMMA-BUTYROBETAINE HYDROXYLASE-RELATED"/>
    <property type="match status" value="1"/>
</dbReference>
<organism evidence="11 12">
    <name type="scientific">Extremus antarcticus</name>
    <dbReference type="NCBI Taxonomy" id="702011"/>
    <lineage>
        <taxon>Eukaryota</taxon>
        <taxon>Fungi</taxon>
        <taxon>Dikarya</taxon>
        <taxon>Ascomycota</taxon>
        <taxon>Pezizomycotina</taxon>
        <taxon>Dothideomycetes</taxon>
        <taxon>Dothideomycetidae</taxon>
        <taxon>Mycosphaerellales</taxon>
        <taxon>Extremaceae</taxon>
        <taxon>Extremus</taxon>
    </lineage>
</organism>
<name>A0AAJ0DHB4_9PEZI</name>
<dbReference type="PANTHER" id="PTHR10696:SF51">
    <property type="entry name" value="TRIMETHYLLYSINE DIOXYGENASE, MITOCHONDRIAL"/>
    <property type="match status" value="1"/>
</dbReference>
<evidence type="ECO:0000256" key="7">
    <source>
        <dbReference type="ARBA" id="ARBA00022964"/>
    </source>
</evidence>
<protein>
    <recommendedName>
        <fullName evidence="10">TauD/TfdA-like domain-containing protein</fullName>
    </recommendedName>
</protein>
<dbReference type="FunFam" id="3.60.130.10:FF:000001">
    <property type="entry name" value="Trimethyllysine dioxygenase, mitochondrial"/>
    <property type="match status" value="1"/>
</dbReference>
<dbReference type="EMBL" id="JAWDJX010000034">
    <property type="protein sequence ID" value="KAK3050165.1"/>
    <property type="molecule type" value="Genomic_DNA"/>
</dbReference>
<evidence type="ECO:0000256" key="3">
    <source>
        <dbReference type="ARBA" id="ARBA00005022"/>
    </source>
</evidence>
<proteinExistence type="inferred from homology"/>
<dbReference type="NCBIfam" id="TIGR02410">
    <property type="entry name" value="carnitine_TMLD"/>
    <property type="match status" value="1"/>
</dbReference>
<dbReference type="AlphaFoldDB" id="A0AAJ0DHB4"/>
<feature type="domain" description="TauD/TfdA-like" evidence="10">
    <location>
        <begin position="65"/>
        <end position="287"/>
    </location>
</feature>
<comment type="cofactor">
    <cofactor evidence="1">
        <name>Fe(2+)</name>
        <dbReference type="ChEBI" id="CHEBI:29033"/>
    </cofactor>
</comment>
<comment type="caution">
    <text evidence="11">The sequence shown here is derived from an EMBL/GenBank/DDBJ whole genome shotgun (WGS) entry which is preliminary data.</text>
</comment>